<dbReference type="GO" id="GO:0003677">
    <property type="term" value="F:DNA binding"/>
    <property type="evidence" value="ECO:0007669"/>
    <property type="project" value="TreeGrafter"/>
</dbReference>
<accession>A0A833RK79</accession>
<keyword evidence="7" id="KW-1185">Reference proteome</keyword>
<comment type="similarity">
    <text evidence="2">Belongs to the EIN3 family.</text>
</comment>
<evidence type="ECO:0000256" key="3">
    <source>
        <dbReference type="ARBA" id="ARBA00022745"/>
    </source>
</evidence>
<name>A0A833RK79_9POAL</name>
<dbReference type="SUPFAM" id="SSF116768">
    <property type="entry name" value="DNA-binding domain of EIN3-like"/>
    <property type="match status" value="1"/>
</dbReference>
<evidence type="ECO:0000313" key="7">
    <source>
        <dbReference type="Proteomes" id="UP000623129"/>
    </source>
</evidence>
<evidence type="ECO:0000256" key="2">
    <source>
        <dbReference type="ARBA" id="ARBA00009416"/>
    </source>
</evidence>
<dbReference type="GO" id="GO:0005634">
    <property type="term" value="C:nucleus"/>
    <property type="evidence" value="ECO:0007669"/>
    <property type="project" value="UniProtKB-SubCell"/>
</dbReference>
<dbReference type="Proteomes" id="UP000623129">
    <property type="component" value="Unassembled WGS sequence"/>
</dbReference>
<dbReference type="InterPro" id="IPR023278">
    <property type="entry name" value="Ethylene_insens-like_DNA-bd"/>
</dbReference>
<dbReference type="Gene3D" id="1.10.3180.10">
    <property type="entry name" value="DNA-binding domain of EIN3-like"/>
    <property type="match status" value="1"/>
</dbReference>
<evidence type="ECO:0000256" key="1">
    <source>
        <dbReference type="ARBA" id="ARBA00004123"/>
    </source>
</evidence>
<gene>
    <name evidence="6" type="ORF">FCM35_KLT09891</name>
</gene>
<organism evidence="6 7">
    <name type="scientific">Carex littledalei</name>
    <dbReference type="NCBI Taxonomy" id="544730"/>
    <lineage>
        <taxon>Eukaryota</taxon>
        <taxon>Viridiplantae</taxon>
        <taxon>Streptophyta</taxon>
        <taxon>Embryophyta</taxon>
        <taxon>Tracheophyta</taxon>
        <taxon>Spermatophyta</taxon>
        <taxon>Magnoliopsida</taxon>
        <taxon>Liliopsida</taxon>
        <taxon>Poales</taxon>
        <taxon>Cyperaceae</taxon>
        <taxon>Cyperoideae</taxon>
        <taxon>Cariceae</taxon>
        <taxon>Carex</taxon>
        <taxon>Carex subgen. Euthyceras</taxon>
    </lineage>
</organism>
<dbReference type="AlphaFoldDB" id="A0A833RK79"/>
<keyword evidence="4" id="KW-0539">Nucleus</keyword>
<dbReference type="GO" id="GO:0003700">
    <property type="term" value="F:DNA-binding transcription factor activity"/>
    <property type="evidence" value="ECO:0007669"/>
    <property type="project" value="InterPro"/>
</dbReference>
<dbReference type="InterPro" id="IPR006957">
    <property type="entry name" value="EIN3"/>
</dbReference>
<feature type="domain" description="Ethylene insensitive 3-like DNA-binding" evidence="5">
    <location>
        <begin position="2"/>
        <end position="203"/>
    </location>
</feature>
<reference evidence="6" key="1">
    <citation type="submission" date="2020-01" db="EMBL/GenBank/DDBJ databases">
        <title>Genome sequence of Kobresia littledalei, the first chromosome-level genome in the family Cyperaceae.</title>
        <authorList>
            <person name="Qu G."/>
        </authorList>
    </citation>
    <scope>NUCLEOTIDE SEQUENCE</scope>
    <source>
        <strain evidence="6">C.B.Clarke</strain>
        <tissue evidence="6">Leaf</tissue>
    </source>
</reference>
<protein>
    <submittedName>
        <fullName evidence="6">EIN3-like protein</fullName>
    </submittedName>
</protein>
<dbReference type="PANTHER" id="PTHR33305">
    <property type="entry name" value="ETHYLENE INSENSITIVE 3-LIKE 2 PROTEIN"/>
    <property type="match status" value="1"/>
</dbReference>
<keyword evidence="3" id="KW-0936">Ethylene signaling pathway</keyword>
<proteinExistence type="inferred from homology"/>
<dbReference type="PANTHER" id="PTHR33305:SF30">
    <property type="entry name" value="ETHYLENE INSENSITIVE 3-LIKE 3 PROTEIN"/>
    <property type="match status" value="1"/>
</dbReference>
<dbReference type="EMBL" id="SWLB01000002">
    <property type="protein sequence ID" value="KAF3341047.1"/>
    <property type="molecule type" value="Genomic_DNA"/>
</dbReference>
<dbReference type="Pfam" id="PF04873">
    <property type="entry name" value="EIN3_DNA-bd"/>
    <property type="match status" value="1"/>
</dbReference>
<dbReference type="GO" id="GO:0009873">
    <property type="term" value="P:ethylene-activated signaling pathway"/>
    <property type="evidence" value="ECO:0007669"/>
    <property type="project" value="UniProtKB-KW"/>
</dbReference>
<dbReference type="OrthoDB" id="2017676at2759"/>
<evidence type="ECO:0000313" key="6">
    <source>
        <dbReference type="EMBL" id="KAF3341047.1"/>
    </source>
</evidence>
<comment type="caution">
    <text evidence="6">The sequence shown here is derived from an EMBL/GenBank/DDBJ whole genome shotgun (WGS) entry which is preliminary data.</text>
</comment>
<evidence type="ECO:0000256" key="4">
    <source>
        <dbReference type="ARBA" id="ARBA00023242"/>
    </source>
</evidence>
<sequence length="238" mass="27222">MVSRMHQRILERMLIIMERCNAKGFVYGMVTETKKPMIGASDSLRTWWKRQAMFHQAGPAHIDQYYKDNLVNSNVSQDSETKSTTELLMELSDSTLGSIMSLLMQHCDPPQRKFPFVNGVPPPWWPTTREDWWGQTGISRDEGPPPFRKPHGLRKKWKVAVTVGIIKSMSPNFSAPYNLTEQSHHLRLRMNAKERKFWTLALVAEAKQYCREHPDLPVDEAIAFVETYGGGGSSTSGR</sequence>
<evidence type="ECO:0000259" key="5">
    <source>
        <dbReference type="Pfam" id="PF04873"/>
    </source>
</evidence>
<dbReference type="InterPro" id="IPR047091">
    <property type="entry name" value="EIN3-like_DNA-bd"/>
</dbReference>
<comment type="subcellular location">
    <subcellularLocation>
        <location evidence="1">Nucleus</location>
    </subcellularLocation>
</comment>